<comment type="caution">
    <text evidence="1">The sequence shown here is derived from an EMBL/GenBank/DDBJ whole genome shotgun (WGS) entry which is preliminary data.</text>
</comment>
<evidence type="ECO:0000313" key="1">
    <source>
        <dbReference type="EMBL" id="KAJ8047279.1"/>
    </source>
</evidence>
<evidence type="ECO:0000313" key="2">
    <source>
        <dbReference type="Proteomes" id="UP001152320"/>
    </source>
</evidence>
<keyword evidence="2" id="KW-1185">Reference proteome</keyword>
<dbReference type="EMBL" id="JAIZAY010000002">
    <property type="protein sequence ID" value="KAJ8047279.1"/>
    <property type="molecule type" value="Genomic_DNA"/>
</dbReference>
<reference evidence="1" key="1">
    <citation type="submission" date="2021-10" db="EMBL/GenBank/DDBJ databases">
        <title>Tropical sea cucumber genome reveals ecological adaptation and Cuvierian tubules defense mechanism.</title>
        <authorList>
            <person name="Chen T."/>
        </authorList>
    </citation>
    <scope>NUCLEOTIDE SEQUENCE</scope>
    <source>
        <strain evidence="1">Nanhai2018</strain>
        <tissue evidence="1">Muscle</tissue>
    </source>
</reference>
<gene>
    <name evidence="1" type="ORF">HOLleu_06246</name>
</gene>
<dbReference type="Proteomes" id="UP001152320">
    <property type="component" value="Chromosome 2"/>
</dbReference>
<protein>
    <submittedName>
        <fullName evidence="1">Uncharacterized protein</fullName>
    </submittedName>
</protein>
<dbReference type="AlphaFoldDB" id="A0A9Q1HHX4"/>
<accession>A0A9Q1HHX4</accession>
<organism evidence="1 2">
    <name type="scientific">Holothuria leucospilota</name>
    <name type="common">Black long sea cucumber</name>
    <name type="synonym">Mertensiothuria leucospilota</name>
    <dbReference type="NCBI Taxonomy" id="206669"/>
    <lineage>
        <taxon>Eukaryota</taxon>
        <taxon>Metazoa</taxon>
        <taxon>Echinodermata</taxon>
        <taxon>Eleutherozoa</taxon>
        <taxon>Echinozoa</taxon>
        <taxon>Holothuroidea</taxon>
        <taxon>Aspidochirotacea</taxon>
        <taxon>Aspidochirotida</taxon>
        <taxon>Holothuriidae</taxon>
        <taxon>Holothuria</taxon>
    </lineage>
</organism>
<name>A0A9Q1HHX4_HOLLE</name>
<proteinExistence type="predicted"/>
<sequence>MWKKIEEKLVYKDFSNVHEEYVSKLAGKEATEENENYFQPKFEEYQQFSKKISDWVKGVEEVVKPQDSISQVRLKDLRL</sequence>